<keyword evidence="3" id="KW-0408">Iron</keyword>
<keyword evidence="1" id="KW-0001">2Fe-2S</keyword>
<dbReference type="PROSITE" id="PS51296">
    <property type="entry name" value="RIESKE"/>
    <property type="match status" value="1"/>
</dbReference>
<evidence type="ECO:0000256" key="2">
    <source>
        <dbReference type="ARBA" id="ARBA00022723"/>
    </source>
</evidence>
<dbReference type="InterPro" id="IPR017941">
    <property type="entry name" value="Rieske_2Fe-2S"/>
</dbReference>
<keyword evidence="9" id="KW-1185">Reference proteome</keyword>
<dbReference type="InterPro" id="IPR036922">
    <property type="entry name" value="Rieske_2Fe-2S_sf"/>
</dbReference>
<dbReference type="Proteomes" id="UP001500192">
    <property type="component" value="Unassembled WGS sequence"/>
</dbReference>
<keyword evidence="4" id="KW-0411">Iron-sulfur</keyword>
<evidence type="ECO:0000313" key="8">
    <source>
        <dbReference type="EMBL" id="GAA5172500.1"/>
    </source>
</evidence>
<proteinExistence type="inferred from homology"/>
<dbReference type="Pfam" id="PF00355">
    <property type="entry name" value="Rieske"/>
    <property type="match status" value="1"/>
</dbReference>
<evidence type="ECO:0000313" key="9">
    <source>
        <dbReference type="Proteomes" id="UP001500192"/>
    </source>
</evidence>
<dbReference type="SUPFAM" id="SSF50022">
    <property type="entry name" value="ISP domain"/>
    <property type="match status" value="1"/>
</dbReference>
<dbReference type="Gene3D" id="2.102.10.10">
    <property type="entry name" value="Rieske [2Fe-2S] iron-sulphur domain"/>
    <property type="match status" value="1"/>
</dbReference>
<gene>
    <name evidence="8" type="ORF">GCM10023214_54060</name>
</gene>
<dbReference type="PANTHER" id="PTHR21496">
    <property type="entry name" value="FERREDOXIN-RELATED"/>
    <property type="match status" value="1"/>
</dbReference>
<evidence type="ECO:0000256" key="6">
    <source>
        <dbReference type="ARBA" id="ARBA00038001"/>
    </source>
</evidence>
<protein>
    <recommendedName>
        <fullName evidence="7">Rieske domain-containing protein</fullName>
    </recommendedName>
</protein>
<comment type="caution">
    <text evidence="8">The sequence shown here is derived from an EMBL/GenBank/DDBJ whole genome shotgun (WGS) entry which is preliminary data.</text>
</comment>
<accession>A0ABP9R6U8</accession>
<evidence type="ECO:0000256" key="3">
    <source>
        <dbReference type="ARBA" id="ARBA00023004"/>
    </source>
</evidence>
<organism evidence="8 9">
    <name type="scientific">Amycolatopsis dongchuanensis</name>
    <dbReference type="NCBI Taxonomy" id="1070866"/>
    <lineage>
        <taxon>Bacteria</taxon>
        <taxon>Bacillati</taxon>
        <taxon>Actinomycetota</taxon>
        <taxon>Actinomycetes</taxon>
        <taxon>Pseudonocardiales</taxon>
        <taxon>Pseudonocardiaceae</taxon>
        <taxon>Amycolatopsis</taxon>
    </lineage>
</organism>
<reference evidence="9" key="1">
    <citation type="journal article" date="2019" name="Int. J. Syst. Evol. Microbiol.">
        <title>The Global Catalogue of Microorganisms (GCM) 10K type strain sequencing project: providing services to taxonomists for standard genome sequencing and annotation.</title>
        <authorList>
            <consortium name="The Broad Institute Genomics Platform"/>
            <consortium name="The Broad Institute Genome Sequencing Center for Infectious Disease"/>
            <person name="Wu L."/>
            <person name="Ma J."/>
        </authorList>
    </citation>
    <scope>NUCLEOTIDE SEQUENCE [LARGE SCALE GENOMIC DNA]</scope>
    <source>
        <strain evidence="9">JCM 18054</strain>
    </source>
</reference>
<sequence length="108" mass="12187">MSSAITGKWQEAMHLDDLWEGEMEGVEIDGKKVLLVNIDGEVRAYKNRCPHQAWALDEGDFDGQTITCVRHMWTFDALSGKGTNPDNCELITYPCRVEEDGTILVDVR</sequence>
<dbReference type="RefSeq" id="WP_346055281.1">
    <property type="nucleotide sequence ID" value="NZ_BAABIB010000100.1"/>
</dbReference>
<comment type="cofactor">
    <cofactor evidence="5">
        <name>[2Fe-2S] cluster</name>
        <dbReference type="ChEBI" id="CHEBI:190135"/>
    </cofactor>
</comment>
<dbReference type="EMBL" id="BAABIB010000100">
    <property type="protein sequence ID" value="GAA5172500.1"/>
    <property type="molecule type" value="Genomic_DNA"/>
</dbReference>
<name>A0ABP9R6U8_9PSEU</name>
<evidence type="ECO:0000256" key="5">
    <source>
        <dbReference type="ARBA" id="ARBA00034078"/>
    </source>
</evidence>
<evidence type="ECO:0000256" key="1">
    <source>
        <dbReference type="ARBA" id="ARBA00022714"/>
    </source>
</evidence>
<keyword evidence="2" id="KW-0479">Metal-binding</keyword>
<feature type="domain" description="Rieske" evidence="7">
    <location>
        <begin position="10"/>
        <end position="104"/>
    </location>
</feature>
<evidence type="ECO:0000256" key="4">
    <source>
        <dbReference type="ARBA" id="ARBA00023014"/>
    </source>
</evidence>
<comment type="similarity">
    <text evidence="6">Belongs to the bacterial ring-hydroxylating dioxygenase ferredoxin component family.</text>
</comment>
<evidence type="ECO:0000259" key="7">
    <source>
        <dbReference type="PROSITE" id="PS51296"/>
    </source>
</evidence>
<dbReference type="PANTHER" id="PTHR21496:SF0">
    <property type="entry name" value="RIESKE DOMAIN-CONTAINING PROTEIN"/>
    <property type="match status" value="1"/>
</dbReference>